<evidence type="ECO:0000313" key="1">
    <source>
        <dbReference type="EMBL" id="CCC94196.1"/>
    </source>
</evidence>
<reference evidence="1" key="1">
    <citation type="journal article" date="2012" name="Proc. Natl. Acad. Sci. U.S.A.">
        <title>Antigenic diversity is generated by distinct evolutionary mechanisms in African trypanosome species.</title>
        <authorList>
            <person name="Jackson A.P."/>
            <person name="Berry A."/>
            <person name="Aslett M."/>
            <person name="Allison H.C."/>
            <person name="Burton P."/>
            <person name="Vavrova-Anderson J."/>
            <person name="Brown R."/>
            <person name="Browne H."/>
            <person name="Corton N."/>
            <person name="Hauser H."/>
            <person name="Gamble J."/>
            <person name="Gilderthorp R."/>
            <person name="Marcello L."/>
            <person name="McQuillan J."/>
            <person name="Otto T.D."/>
            <person name="Quail M.A."/>
            <person name="Sanders M.J."/>
            <person name="van Tonder A."/>
            <person name="Ginger M.L."/>
            <person name="Field M.C."/>
            <person name="Barry J.D."/>
            <person name="Hertz-Fowler C."/>
            <person name="Berriman M."/>
        </authorList>
    </citation>
    <scope>NUCLEOTIDE SEQUENCE</scope>
    <source>
        <strain evidence="1">IL3000</strain>
    </source>
</reference>
<proteinExistence type="predicted"/>
<protein>
    <submittedName>
        <fullName evidence="1">Uncharacterized protein</fullName>
    </submittedName>
</protein>
<sequence length="101" mass="11040">MYLGVFQEFSHPEVLALVEESVCRVDVASTPCSVAKSEEELAAVRSNAKLIIEDAEVENKEKVEAALATLTNLGFRITHRYPVTSAGCPMQDRVVLSYGPL</sequence>
<dbReference type="VEuPathDB" id="TriTrypDB:TcIL3000_10_9740"/>
<dbReference type="EMBL" id="HE575323">
    <property type="protein sequence ID" value="CCC94196.1"/>
    <property type="molecule type" value="Genomic_DNA"/>
</dbReference>
<organism evidence="1">
    <name type="scientific">Trypanosoma congolense (strain IL3000)</name>
    <dbReference type="NCBI Taxonomy" id="1068625"/>
    <lineage>
        <taxon>Eukaryota</taxon>
        <taxon>Discoba</taxon>
        <taxon>Euglenozoa</taxon>
        <taxon>Kinetoplastea</taxon>
        <taxon>Metakinetoplastina</taxon>
        <taxon>Trypanosomatida</taxon>
        <taxon>Trypanosomatidae</taxon>
        <taxon>Trypanosoma</taxon>
        <taxon>Nannomonas</taxon>
    </lineage>
</organism>
<name>G0UXS9_TRYCI</name>
<dbReference type="AlphaFoldDB" id="G0UXS9"/>
<accession>G0UXS9</accession>
<gene>
    <name evidence="1" type="ORF">TCIL3000_10_9740</name>
</gene>